<evidence type="ECO:0000256" key="2">
    <source>
        <dbReference type="ARBA" id="ARBA00023125"/>
    </source>
</evidence>
<gene>
    <name evidence="6" type="ORF">IJ22_51770</name>
</gene>
<evidence type="ECO:0000313" key="7">
    <source>
        <dbReference type="Proteomes" id="UP000061660"/>
    </source>
</evidence>
<dbReference type="STRING" id="162209.IJ22_51770"/>
<dbReference type="Gene3D" id="3.30.450.40">
    <property type="match status" value="1"/>
</dbReference>
<dbReference type="SMART" id="SM00346">
    <property type="entry name" value="HTH_ICLR"/>
    <property type="match status" value="1"/>
</dbReference>
<dbReference type="GO" id="GO:0003677">
    <property type="term" value="F:DNA binding"/>
    <property type="evidence" value="ECO:0007669"/>
    <property type="project" value="UniProtKB-KW"/>
</dbReference>
<evidence type="ECO:0000259" key="5">
    <source>
        <dbReference type="PROSITE" id="PS51078"/>
    </source>
</evidence>
<keyword evidence="1" id="KW-0805">Transcription regulation</keyword>
<evidence type="ECO:0000256" key="1">
    <source>
        <dbReference type="ARBA" id="ARBA00023015"/>
    </source>
</evidence>
<dbReference type="PROSITE" id="PS51078">
    <property type="entry name" value="ICLR_ED"/>
    <property type="match status" value="1"/>
</dbReference>
<evidence type="ECO:0000259" key="4">
    <source>
        <dbReference type="PROSITE" id="PS51077"/>
    </source>
</evidence>
<organism evidence="6 7">
    <name type="scientific">Paenibacillus naphthalenovorans</name>
    <dbReference type="NCBI Taxonomy" id="162209"/>
    <lineage>
        <taxon>Bacteria</taxon>
        <taxon>Bacillati</taxon>
        <taxon>Bacillota</taxon>
        <taxon>Bacilli</taxon>
        <taxon>Bacillales</taxon>
        <taxon>Paenibacillaceae</taxon>
        <taxon>Paenibacillus</taxon>
    </lineage>
</organism>
<sequence>MAASKTSTTIQSLQVGNEILELVASYDKPLKFNEIYEKTKITKSNLYKYLNTLTQIGMLYRDKETGLYTLGSKLVEYGMKAINRENMIERVTPFLQEINRTCKNTVLLTTWSHNGPMVVKIINSLQGLNIGAQIGTFLPIMSATAKVFAAFMEEHLIREWKQQQLAKLDEEQRHRLESEILIVRKNAISFAKEPLVPSISSIAFPVFNFEKRLLAVIVVVGFSHTIPTQIDDVTSQYLLKMMKEVSQSFGYKA</sequence>
<proteinExistence type="predicted"/>
<dbReference type="EMBL" id="CP013652">
    <property type="protein sequence ID" value="ALS25436.1"/>
    <property type="molecule type" value="Genomic_DNA"/>
</dbReference>
<keyword evidence="3" id="KW-0804">Transcription</keyword>
<feature type="domain" description="IclR-ED" evidence="5">
    <location>
        <begin position="73"/>
        <end position="251"/>
    </location>
</feature>
<dbReference type="InterPro" id="IPR050707">
    <property type="entry name" value="HTH_MetabolicPath_Reg"/>
</dbReference>
<keyword evidence="7" id="KW-1185">Reference proteome</keyword>
<dbReference type="Pfam" id="PF01614">
    <property type="entry name" value="IclR_C"/>
    <property type="match status" value="1"/>
</dbReference>
<feature type="domain" description="HTH iclR-type" evidence="4">
    <location>
        <begin position="10"/>
        <end position="72"/>
    </location>
</feature>
<dbReference type="PROSITE" id="PS51077">
    <property type="entry name" value="HTH_ICLR"/>
    <property type="match status" value="1"/>
</dbReference>
<dbReference type="Gene3D" id="1.10.10.10">
    <property type="entry name" value="Winged helix-like DNA-binding domain superfamily/Winged helix DNA-binding domain"/>
    <property type="match status" value="1"/>
</dbReference>
<dbReference type="SUPFAM" id="SSF46785">
    <property type="entry name" value="Winged helix' DNA-binding domain"/>
    <property type="match status" value="1"/>
</dbReference>
<evidence type="ECO:0000313" key="6">
    <source>
        <dbReference type="EMBL" id="ALS25436.1"/>
    </source>
</evidence>
<dbReference type="PANTHER" id="PTHR30136:SF8">
    <property type="entry name" value="TRANSCRIPTIONAL REGULATORY PROTEIN"/>
    <property type="match status" value="1"/>
</dbReference>
<dbReference type="AlphaFoldDB" id="A0A0U2UQR0"/>
<evidence type="ECO:0000256" key="3">
    <source>
        <dbReference type="ARBA" id="ARBA00023163"/>
    </source>
</evidence>
<dbReference type="GO" id="GO:0045892">
    <property type="term" value="P:negative regulation of DNA-templated transcription"/>
    <property type="evidence" value="ECO:0007669"/>
    <property type="project" value="UniProtKB-ARBA"/>
</dbReference>
<dbReference type="OrthoDB" id="2288166at2"/>
<dbReference type="InterPro" id="IPR005471">
    <property type="entry name" value="Tscrpt_reg_IclR_N"/>
</dbReference>
<protein>
    <submittedName>
        <fullName evidence="6">IclR family transcriptional regulator</fullName>
    </submittedName>
</protein>
<keyword evidence="2" id="KW-0238">DNA-binding</keyword>
<dbReference type="InterPro" id="IPR036390">
    <property type="entry name" value="WH_DNA-bd_sf"/>
</dbReference>
<dbReference type="Pfam" id="PF09339">
    <property type="entry name" value="HTH_IclR"/>
    <property type="match status" value="1"/>
</dbReference>
<name>A0A0U2UQR0_9BACL</name>
<dbReference type="InterPro" id="IPR029016">
    <property type="entry name" value="GAF-like_dom_sf"/>
</dbReference>
<dbReference type="InterPro" id="IPR036388">
    <property type="entry name" value="WH-like_DNA-bd_sf"/>
</dbReference>
<dbReference type="Proteomes" id="UP000061660">
    <property type="component" value="Chromosome"/>
</dbReference>
<reference evidence="6 7" key="2">
    <citation type="journal article" date="2016" name="Genome Announc.">
        <title>Complete Genome Sequences of Two Interactive Moderate Thermophiles, Paenibacillus napthalenovorans 32O-Y and Paenibacillus sp. 32O-W.</title>
        <authorList>
            <person name="Butler R.R.III."/>
            <person name="Wang J."/>
            <person name="Stark B.C."/>
            <person name="Pombert J.F."/>
        </authorList>
    </citation>
    <scope>NUCLEOTIDE SEQUENCE [LARGE SCALE GENOMIC DNA]</scope>
    <source>
        <strain evidence="6 7">32O-Y</strain>
    </source>
</reference>
<reference evidence="7" key="1">
    <citation type="submission" date="2015-12" db="EMBL/GenBank/DDBJ databases">
        <title>Complete genome sequences of two moderately thermophilic Paenibacillus species.</title>
        <authorList>
            <person name="Butler R.III."/>
            <person name="Wang J."/>
            <person name="Stark B.C."/>
            <person name="Pombert J.-F."/>
        </authorList>
    </citation>
    <scope>NUCLEOTIDE SEQUENCE [LARGE SCALE GENOMIC DNA]</scope>
    <source>
        <strain evidence="7">32O-Y</strain>
    </source>
</reference>
<dbReference type="InterPro" id="IPR014757">
    <property type="entry name" value="Tscrpt_reg_IclR_C"/>
</dbReference>
<dbReference type="PATRIC" id="fig|162209.4.peg.5473"/>
<dbReference type="PANTHER" id="PTHR30136">
    <property type="entry name" value="HELIX-TURN-HELIX TRANSCRIPTIONAL REGULATOR, ICLR FAMILY"/>
    <property type="match status" value="1"/>
</dbReference>
<dbReference type="RefSeq" id="WP_062410785.1">
    <property type="nucleotide sequence ID" value="NZ_CP013652.1"/>
</dbReference>
<accession>A0A0U2UQR0</accession>
<dbReference type="SUPFAM" id="SSF55781">
    <property type="entry name" value="GAF domain-like"/>
    <property type="match status" value="1"/>
</dbReference>
<dbReference type="KEGG" id="pnp:IJ22_51770"/>
<dbReference type="GO" id="GO:0003700">
    <property type="term" value="F:DNA-binding transcription factor activity"/>
    <property type="evidence" value="ECO:0007669"/>
    <property type="project" value="TreeGrafter"/>
</dbReference>